<name>A0A931E6B8_9BACT</name>
<comment type="subunit">
    <text evidence="7">Consists of a catalytic RNA component (M1 or rnpB) and a protein subunit.</text>
</comment>
<evidence type="ECO:0000256" key="7">
    <source>
        <dbReference type="HAMAP-Rule" id="MF_00227"/>
    </source>
</evidence>
<gene>
    <name evidence="7" type="primary">rnpA</name>
    <name evidence="8" type="ORF">I5907_07480</name>
</gene>
<keyword evidence="5 7" id="KW-0378">Hydrolase</keyword>
<comment type="caution">
    <text evidence="8">The sequence shown here is derived from an EMBL/GenBank/DDBJ whole genome shotgun (WGS) entry which is preliminary data.</text>
</comment>
<sequence>MATQFTFGKNEKLKSRKLTEQLFKTGKTFSVFPVKVFYLPVNADHIVKAGVGTSSRNFKKAADRNRIKRLLREAYRTQKTPLTTFLEEQHKQVALFFLYTDKTLPEFAMLKHRMQQALERLIKQLHEKSAANT</sequence>
<dbReference type="InterPro" id="IPR000100">
    <property type="entry name" value="RNase_P"/>
</dbReference>
<dbReference type="GO" id="GO:0001682">
    <property type="term" value="P:tRNA 5'-leader removal"/>
    <property type="evidence" value="ECO:0007669"/>
    <property type="project" value="UniProtKB-UniRule"/>
</dbReference>
<protein>
    <recommendedName>
        <fullName evidence="7">Ribonuclease P protein component</fullName>
        <shortName evidence="7">RNase P protein</shortName>
        <shortName evidence="7">RNaseP protein</shortName>
        <ecNumber evidence="7">3.1.26.5</ecNumber>
    </recommendedName>
    <alternativeName>
        <fullName evidence="7">Protein C5</fullName>
    </alternativeName>
</protein>
<evidence type="ECO:0000256" key="4">
    <source>
        <dbReference type="ARBA" id="ARBA00022759"/>
    </source>
</evidence>
<dbReference type="HAMAP" id="MF_00227">
    <property type="entry name" value="RNase_P"/>
    <property type="match status" value="1"/>
</dbReference>
<dbReference type="Proteomes" id="UP000628448">
    <property type="component" value="Unassembled WGS sequence"/>
</dbReference>
<dbReference type="GO" id="GO:0004526">
    <property type="term" value="F:ribonuclease P activity"/>
    <property type="evidence" value="ECO:0007669"/>
    <property type="project" value="UniProtKB-UniRule"/>
</dbReference>
<dbReference type="PROSITE" id="PS00648">
    <property type="entry name" value="RIBONUCLEASE_P"/>
    <property type="match status" value="1"/>
</dbReference>
<dbReference type="AlphaFoldDB" id="A0A931E6B8"/>
<evidence type="ECO:0000256" key="2">
    <source>
        <dbReference type="ARBA" id="ARBA00022694"/>
    </source>
</evidence>
<dbReference type="RefSeq" id="WP_196990092.1">
    <property type="nucleotide sequence ID" value="NZ_JADWYR010000001.1"/>
</dbReference>
<keyword evidence="6 7" id="KW-0694">RNA-binding</keyword>
<evidence type="ECO:0000313" key="9">
    <source>
        <dbReference type="Proteomes" id="UP000628448"/>
    </source>
</evidence>
<comment type="catalytic activity">
    <reaction evidence="7">
        <text>Endonucleolytic cleavage of RNA, removing 5'-extranucleotides from tRNA precursor.</text>
        <dbReference type="EC" id="3.1.26.5"/>
    </reaction>
</comment>
<dbReference type="EMBL" id="JADWYR010000001">
    <property type="protein sequence ID" value="MBG9376070.1"/>
    <property type="molecule type" value="Genomic_DNA"/>
</dbReference>
<reference evidence="8" key="1">
    <citation type="submission" date="2020-11" db="EMBL/GenBank/DDBJ databases">
        <title>Bacterial whole genome sequence for Panacibacter sp. DH6.</title>
        <authorList>
            <person name="Le V."/>
            <person name="Ko S."/>
            <person name="Ahn C.-Y."/>
            <person name="Oh H.-M."/>
        </authorList>
    </citation>
    <scope>NUCLEOTIDE SEQUENCE</scope>
    <source>
        <strain evidence="8">DH6</strain>
    </source>
</reference>
<proteinExistence type="inferred from homology"/>
<dbReference type="InterPro" id="IPR020568">
    <property type="entry name" value="Ribosomal_Su5_D2-typ_SF"/>
</dbReference>
<evidence type="ECO:0000256" key="1">
    <source>
        <dbReference type="ARBA" id="ARBA00002663"/>
    </source>
</evidence>
<dbReference type="SUPFAM" id="SSF54211">
    <property type="entry name" value="Ribosomal protein S5 domain 2-like"/>
    <property type="match status" value="1"/>
</dbReference>
<keyword evidence="3 7" id="KW-0540">Nuclease</keyword>
<dbReference type="InterPro" id="IPR020539">
    <property type="entry name" value="RNase_P_CS"/>
</dbReference>
<organism evidence="8 9">
    <name type="scientific">Panacibacter microcysteis</name>
    <dbReference type="NCBI Taxonomy" id="2793269"/>
    <lineage>
        <taxon>Bacteria</taxon>
        <taxon>Pseudomonadati</taxon>
        <taxon>Bacteroidota</taxon>
        <taxon>Chitinophagia</taxon>
        <taxon>Chitinophagales</taxon>
        <taxon>Chitinophagaceae</taxon>
        <taxon>Panacibacter</taxon>
    </lineage>
</organism>
<dbReference type="Gene3D" id="3.30.230.10">
    <property type="match status" value="1"/>
</dbReference>
<dbReference type="GO" id="GO:0000049">
    <property type="term" value="F:tRNA binding"/>
    <property type="evidence" value="ECO:0007669"/>
    <property type="project" value="UniProtKB-UniRule"/>
</dbReference>
<evidence type="ECO:0000256" key="6">
    <source>
        <dbReference type="ARBA" id="ARBA00022884"/>
    </source>
</evidence>
<evidence type="ECO:0000256" key="3">
    <source>
        <dbReference type="ARBA" id="ARBA00022722"/>
    </source>
</evidence>
<dbReference type="InterPro" id="IPR014721">
    <property type="entry name" value="Ribsml_uS5_D2-typ_fold_subgr"/>
</dbReference>
<comment type="similarity">
    <text evidence="7">Belongs to the RnpA family.</text>
</comment>
<accession>A0A931E6B8</accession>
<keyword evidence="4 7" id="KW-0255">Endonuclease</keyword>
<evidence type="ECO:0000256" key="5">
    <source>
        <dbReference type="ARBA" id="ARBA00022801"/>
    </source>
</evidence>
<keyword evidence="9" id="KW-1185">Reference proteome</keyword>
<keyword evidence="2 7" id="KW-0819">tRNA processing</keyword>
<dbReference type="Pfam" id="PF00825">
    <property type="entry name" value="Ribonuclease_P"/>
    <property type="match status" value="1"/>
</dbReference>
<dbReference type="EC" id="3.1.26.5" evidence="7"/>
<evidence type="ECO:0000313" key="8">
    <source>
        <dbReference type="EMBL" id="MBG9376070.1"/>
    </source>
</evidence>
<comment type="function">
    <text evidence="1 7">RNaseP catalyzes the removal of the 5'-leader sequence from pre-tRNA to produce the mature 5'-terminus. It can also cleave other RNA substrates such as 4.5S RNA. The protein component plays an auxiliary but essential role in vivo by binding to the 5'-leader sequence and broadening the substrate specificity of the ribozyme.</text>
</comment>